<proteinExistence type="predicted"/>
<dbReference type="Pfam" id="PF05114">
    <property type="entry name" value="MbnB_TglH_ChrH"/>
    <property type="match status" value="1"/>
</dbReference>
<dbReference type="NCBIfam" id="NF003818">
    <property type="entry name" value="PRK05409.1"/>
    <property type="match status" value="1"/>
</dbReference>
<gene>
    <name evidence="1" type="ORF">DFR34_1359</name>
</gene>
<name>A0A318L1M3_9NEIS</name>
<evidence type="ECO:0000313" key="1">
    <source>
        <dbReference type="EMBL" id="PXX74027.1"/>
    </source>
</evidence>
<reference evidence="1 2" key="1">
    <citation type="submission" date="2018-05" db="EMBL/GenBank/DDBJ databases">
        <title>Genomic Encyclopedia of Type Strains, Phase IV (KMG-IV): sequencing the most valuable type-strain genomes for metagenomic binning, comparative biology and taxonomic classification.</title>
        <authorList>
            <person name="Goeker M."/>
        </authorList>
    </citation>
    <scope>NUCLEOTIDE SEQUENCE [LARGE SCALE GENOMIC DNA]</scope>
    <source>
        <strain evidence="1 2">DSM 29661</strain>
    </source>
</reference>
<dbReference type="AlphaFoldDB" id="A0A318L1M3"/>
<evidence type="ECO:0000313" key="2">
    <source>
        <dbReference type="Proteomes" id="UP000247555"/>
    </source>
</evidence>
<dbReference type="InterPro" id="IPR036237">
    <property type="entry name" value="Xyl_isomerase-like_sf"/>
</dbReference>
<dbReference type="Proteomes" id="UP000247555">
    <property type="component" value="Unassembled WGS sequence"/>
</dbReference>
<keyword evidence="2" id="KW-1185">Reference proteome</keyword>
<dbReference type="PANTHER" id="PTHR42194:SF1">
    <property type="entry name" value="UPF0276 PROTEIN HI_1600"/>
    <property type="match status" value="1"/>
</dbReference>
<dbReference type="EMBL" id="QJKI01000035">
    <property type="protein sequence ID" value="PXX74027.1"/>
    <property type="molecule type" value="Genomic_DNA"/>
</dbReference>
<comment type="caution">
    <text evidence="1">The sequence shown here is derived from an EMBL/GenBank/DDBJ whole genome shotgun (WGS) entry which is preliminary data.</text>
</comment>
<organism evidence="1 2">
    <name type="scientific">Rivihabitans pingtungensis</name>
    <dbReference type="NCBI Taxonomy" id="1054498"/>
    <lineage>
        <taxon>Bacteria</taxon>
        <taxon>Pseudomonadati</taxon>
        <taxon>Pseudomonadota</taxon>
        <taxon>Betaproteobacteria</taxon>
        <taxon>Neisseriales</taxon>
        <taxon>Aquaspirillaceae</taxon>
        <taxon>Rivihabitans</taxon>
    </lineage>
</organism>
<dbReference type="Gene3D" id="3.20.20.150">
    <property type="entry name" value="Divalent-metal-dependent TIM barrel enzymes"/>
    <property type="match status" value="1"/>
</dbReference>
<dbReference type="PANTHER" id="PTHR42194">
    <property type="entry name" value="UPF0276 PROTEIN HI_1600"/>
    <property type="match status" value="1"/>
</dbReference>
<dbReference type="RefSeq" id="WP_245906927.1">
    <property type="nucleotide sequence ID" value="NZ_QJKI01000035.1"/>
</dbReference>
<dbReference type="SUPFAM" id="SSF51658">
    <property type="entry name" value="Xylose isomerase-like"/>
    <property type="match status" value="1"/>
</dbReference>
<sequence length="275" mass="29443">MLPCSAGIGLRAPHVRAALDGHPAIRWIEIHSENVFGGGPAGQLARELAARYPLSLHGVGMGLGAVEPLDAEHLRALTTLVRAVRPAAVSEHLSFNRAHGKVVNDLLPLPYTEECLAHVAQRVQQVQDALGQRLLVENVSACLACPDDDIGEGEFLAELAARTGCGVLLDVNNLYVNQLNLGRDARAAMQALPARGVVAEIHLAGFIRRDGLVIDSHSQPVCEAVWGLYQEALTRFGPTPTLIEWDLDIPPLDTLLAEAARAQRVLDACVVKEAA</sequence>
<protein>
    <submittedName>
        <fullName evidence="1">Uncharacterized protein</fullName>
    </submittedName>
</protein>
<dbReference type="InterPro" id="IPR007801">
    <property type="entry name" value="MbnB/TglH/ChrH"/>
</dbReference>
<accession>A0A318L1M3</accession>